<proteinExistence type="predicted"/>
<dbReference type="Proteomes" id="UP000075882">
    <property type="component" value="Unassembled WGS sequence"/>
</dbReference>
<dbReference type="VEuPathDB" id="VectorBase:ACON2_030241"/>
<dbReference type="AlphaFoldDB" id="A0A8W7PYK4"/>
<dbReference type="EnsemblMetazoa" id="ACOM039897-RA">
    <property type="protein sequence ID" value="ACOM039897-PA.1"/>
    <property type="gene ID" value="ACOM039897"/>
</dbReference>
<name>A0A8W7PYK4_ANOCL</name>
<sequence>MAQLLRLKCCKKRSTNEGLMHRDARPPAPQIHCRMLNGKTAIDGALTPDHRSEARLRIDPKVLVFVETTYTPLGKSITELLVHNRINHLSRVESSSATAVVFVVRSTVAQDNATAATSVAITGINKFKIMNLFQLSARQAIHHRLSSGRGEAKDVYSVCSQRAPKLLAELESD</sequence>
<reference evidence="1" key="1">
    <citation type="submission" date="2022-08" db="UniProtKB">
        <authorList>
            <consortium name="EnsemblMetazoa"/>
        </authorList>
    </citation>
    <scope>IDENTIFICATION</scope>
</reference>
<protein>
    <submittedName>
        <fullName evidence="1">Uncharacterized protein</fullName>
    </submittedName>
</protein>
<evidence type="ECO:0000313" key="1">
    <source>
        <dbReference type="EnsemblMetazoa" id="ACOM039897-PA.1"/>
    </source>
</evidence>
<accession>A0A8W7PYK4</accession>
<organism evidence="1">
    <name type="scientific">Anopheles coluzzii</name>
    <name type="common">African malaria mosquito</name>
    <dbReference type="NCBI Taxonomy" id="1518534"/>
    <lineage>
        <taxon>Eukaryota</taxon>
        <taxon>Metazoa</taxon>
        <taxon>Ecdysozoa</taxon>
        <taxon>Arthropoda</taxon>
        <taxon>Hexapoda</taxon>
        <taxon>Insecta</taxon>
        <taxon>Pterygota</taxon>
        <taxon>Neoptera</taxon>
        <taxon>Endopterygota</taxon>
        <taxon>Diptera</taxon>
        <taxon>Nematocera</taxon>
        <taxon>Culicoidea</taxon>
        <taxon>Culicidae</taxon>
        <taxon>Anophelinae</taxon>
        <taxon>Anopheles</taxon>
    </lineage>
</organism>